<dbReference type="EMBL" id="JAAFLG010000012">
    <property type="protein sequence ID" value="NDP56315.1"/>
    <property type="molecule type" value="Genomic_DNA"/>
</dbReference>
<dbReference type="Proteomes" id="UP000434412">
    <property type="component" value="Unassembled WGS sequence"/>
</dbReference>
<evidence type="ECO:0000313" key="22">
    <source>
        <dbReference type="EMBL" id="RZH91956.1"/>
    </source>
</evidence>
<evidence type="ECO:0000313" key="41">
    <source>
        <dbReference type="Proteomes" id="UP000547874"/>
    </source>
</evidence>
<evidence type="ECO:0000313" key="34">
    <source>
        <dbReference type="Proteomes" id="UP000463077"/>
    </source>
</evidence>
<dbReference type="Proteomes" id="UP000478431">
    <property type="component" value="Unassembled WGS sequence"/>
</dbReference>
<evidence type="ECO:0000313" key="1">
    <source>
        <dbReference type="EMBL" id="ATC70957.1"/>
    </source>
</evidence>
<evidence type="ECO:0000313" key="10">
    <source>
        <dbReference type="EMBL" id="MVK34428.1"/>
    </source>
</evidence>
<evidence type="ECO:0000313" key="19">
    <source>
        <dbReference type="EMBL" id="PPJ74701.1"/>
    </source>
</evidence>
<dbReference type="Proteomes" id="UP000471199">
    <property type="component" value="Unassembled WGS sequence"/>
</dbReference>
<organism evidence="4">
    <name type="scientific">Staphylococcus aureus</name>
    <dbReference type="NCBI Taxonomy" id="1280"/>
    <lineage>
        <taxon>Bacteria</taxon>
        <taxon>Bacillati</taxon>
        <taxon>Bacillota</taxon>
        <taxon>Bacilli</taxon>
        <taxon>Bacillales</taxon>
        <taxon>Staphylococcaceae</taxon>
        <taxon>Staphylococcus</taxon>
    </lineage>
</organism>
<dbReference type="EMBL" id="JAANEC010000137">
    <property type="protein sequence ID" value="NUY13529.1"/>
    <property type="molecule type" value="Genomic_DNA"/>
</dbReference>
<gene>
    <name evidence="5" type="ORF">ACR79_04905</name>
    <name evidence="18" type="ORF">AS572_03785</name>
    <name evidence="1" type="ORF">CNH36_04640</name>
    <name evidence="19" type="ORF">CV021_07520</name>
    <name evidence="24" type="ORF">DQU50_00245</name>
    <name evidence="6" type="ORF">E1948_01740</name>
    <name evidence="20" type="ORF">E1948_04405</name>
    <name evidence="22" type="ORF">EIG94_10935</name>
    <name evidence="23" type="ORF">EIH03_10880</name>
    <name evidence="4" type="ORF">EP54_11895</name>
    <name evidence="3" type="ORF">EQ90_04295</name>
    <name evidence="14" type="ORF">G0Z31_06270</name>
    <name evidence="15" type="ORF">G6Y24_10180</name>
    <name evidence="8" type="ORF">GAY54_02850</name>
    <name evidence="9" type="ORF">GO793_02500</name>
    <name evidence="10" type="ORF">GO814_04670</name>
    <name evidence="11" type="ORF">GO941_16835</name>
    <name evidence="12" type="ORF">GO942_02660</name>
    <name evidence="16" type="ORF">GQX37_13555</name>
    <name evidence="17" type="ORF">GQX52_01365</name>
    <name evidence="13" type="ORF">GZ130_06865</name>
    <name evidence="21" type="ORF">HH313_000868</name>
    <name evidence="7" type="ORF">LB359_05175</name>
    <name evidence="2" type="ORF">QU38_11265</name>
</gene>
<dbReference type="AlphaFoldDB" id="A0A0D1JIZ9"/>
<evidence type="ECO:0000313" key="15">
    <source>
        <dbReference type="EMBL" id="NGW67858.1"/>
    </source>
</evidence>
<evidence type="ECO:0000313" key="4">
    <source>
        <dbReference type="EMBL" id="KMR56215.1"/>
    </source>
</evidence>
<dbReference type="Proteomes" id="UP000032274">
    <property type="component" value="Unassembled WGS sequence"/>
</dbReference>
<dbReference type="RefSeq" id="WP_001790652.1">
    <property type="nucleotide sequence ID" value="NC_021670.1"/>
</dbReference>
<evidence type="ECO:0000313" key="8">
    <source>
        <dbReference type="EMBL" id="MUG51487.1"/>
    </source>
</evidence>
<dbReference type="EMBL" id="WFHO01000005">
    <property type="protein sequence ID" value="MUG51487.1"/>
    <property type="molecule type" value="Genomic_DNA"/>
</dbReference>
<evidence type="ECO:0000313" key="13">
    <source>
        <dbReference type="EMBL" id="NDP56315.1"/>
    </source>
</evidence>
<dbReference type="EMBL" id="CP038850">
    <property type="protein sequence ID" value="QCT56705.1"/>
    <property type="molecule type" value="Genomic_DNA"/>
</dbReference>
<reference evidence="5" key="4">
    <citation type="journal article" date="2016" name="J. Infect. Dis.">
        <title>Comparative Genomics of Community-Associated Methicillin-Resistant Staphylococcus aureus Shows the Emergence of Clone ST8-USA300 in Geneva, Switzerland.</title>
        <authorList>
            <person name="Von Dach E."/>
            <person name="Diene S.M."/>
            <person name="Fankhauser C."/>
            <person name="Schrenzel J."/>
            <person name="Harbarth S."/>
            <person name="Francois P."/>
        </authorList>
    </citation>
    <scope>NUCLEOTIDE SEQUENCE</scope>
    <source>
        <strain evidence="5">MRSA_S26</strain>
    </source>
</reference>
<dbReference type="EMBL" id="LFVP01000002">
    <property type="protein sequence ID" value="KSA81064.1"/>
    <property type="molecule type" value="Genomic_DNA"/>
</dbReference>
<dbReference type="Proteomes" id="UP000451682">
    <property type="component" value="Unassembled WGS sequence"/>
</dbReference>
<accession>A0A1E8WPM0</accession>
<dbReference type="Proteomes" id="UP000293434">
    <property type="component" value="Unassembled WGS sequence"/>
</dbReference>
<evidence type="ECO:0000313" key="16">
    <source>
        <dbReference type="EMBL" id="NUY13529.1"/>
    </source>
</evidence>
<evidence type="ECO:0000313" key="31">
    <source>
        <dbReference type="Proteomes" id="UP000433366"/>
    </source>
</evidence>
<dbReference type="EMBL" id="WPXC01000006">
    <property type="protein sequence ID" value="MVM09594.1"/>
    <property type="molecule type" value="Genomic_DNA"/>
</dbReference>
<evidence type="ECO:0000313" key="24">
    <source>
        <dbReference type="EMBL" id="TXL47540.1"/>
    </source>
</evidence>
<evidence type="ECO:0000313" key="11">
    <source>
        <dbReference type="EMBL" id="MVL47101.1"/>
    </source>
</evidence>
<reference evidence="6" key="19">
    <citation type="submission" date="2021-08" db="EMBL/GenBank/DDBJ databases">
        <title>Whole-genome sequencing of local methicillin-resistant S. aureus strain Lr2.</title>
        <authorList>
            <person name="Ali A."/>
            <person name="Ullah N."/>
        </authorList>
    </citation>
    <scope>NUCLEOTIDE SEQUENCE</scope>
    <source>
        <strain evidence="6">Lr2</strain>
    </source>
</reference>
<reference evidence="19 28" key="7">
    <citation type="submission" date="2017-11" db="EMBL/GenBank/DDBJ databases">
        <authorList>
            <person name="Founou R.C."/>
            <person name="Founou L."/>
            <person name="Allam M."/>
            <person name="Ismail A."/>
            <person name="Essack S.Y."/>
        </authorList>
    </citation>
    <scope>NUCLEOTIDE SEQUENCE [LARGE SCALE GENOMIC DNA]</scope>
    <source>
        <strain evidence="19 28">G703N2B1</strain>
    </source>
</reference>
<dbReference type="Proteomes" id="UP000238775">
    <property type="component" value="Unassembled WGS sequence"/>
</dbReference>
<evidence type="ECO:0000313" key="28">
    <source>
        <dbReference type="Proteomes" id="UP000238775"/>
    </source>
</evidence>
<dbReference type="EMBL" id="JAALTR010000245">
    <property type="protein sequence ID" value="NGW67858.1"/>
    <property type="molecule type" value="Genomic_DNA"/>
</dbReference>
<dbReference type="Proteomes" id="UP000217245">
    <property type="component" value="Chromosome"/>
</dbReference>
<dbReference type="EMBL" id="LALJ01000006">
    <property type="protein sequence ID" value="KMR37399.1"/>
    <property type="molecule type" value="Genomic_DNA"/>
</dbReference>
<evidence type="ECO:0000313" key="37">
    <source>
        <dbReference type="Proteomes" id="UP000473113"/>
    </source>
</evidence>
<evidence type="ECO:0000313" key="25">
    <source>
        <dbReference type="Proteomes" id="UP000032274"/>
    </source>
</evidence>
<reference evidence="31 32" key="12">
    <citation type="submission" date="2019-11" db="EMBL/GenBank/DDBJ databases">
        <title>Implementation of targeted gown and glove precautions to prevent Staphylococcus aureus acquisition in community-based nursing homes.</title>
        <authorList>
            <person name="Stine O.C."/>
        </authorList>
    </citation>
    <scope>NUCLEOTIDE SEQUENCE [LARGE SCALE GENOMIC DNA]</scope>
    <source>
        <strain evidence="12 39">S_1081.LBCF.DN</strain>
        <strain evidence="11 32">S_2023.LVRQ.AN</strain>
        <strain evidence="10 36">S_2062.LAUP.DI</strain>
        <strain evidence="9 31">S_4031.LGMP.AI</strain>
    </source>
</reference>
<dbReference type="EMBL" id="RQTF01000207">
    <property type="protein sequence ID" value="RZI06334.1"/>
    <property type="molecule type" value="Genomic_DNA"/>
</dbReference>
<evidence type="ECO:0000313" key="29">
    <source>
        <dbReference type="Proteomes" id="UP000293434"/>
    </source>
</evidence>
<sequence>MMTTNYYVESIKLKLNFIMNIDIMNCKKQILKRILY</sequence>
<reference evidence="5" key="3">
    <citation type="submission" date="2015-06" db="EMBL/GenBank/DDBJ databases">
        <authorList>
            <person name="Diene S.M."/>
            <person name="Von Dach E."/>
            <person name="Fankhauser C."/>
            <person name="Schrenzel J."/>
            <person name="Harbarth S."/>
            <person name="Francois P."/>
        </authorList>
    </citation>
    <scope>NUCLEOTIDE SEQUENCE</scope>
    <source>
        <strain evidence="5">MRSA_S26</strain>
    </source>
</reference>
<dbReference type="EMBL" id="LNJK01000002">
    <property type="protein sequence ID" value="OWT17566.1"/>
    <property type="molecule type" value="Genomic_DNA"/>
</dbReference>
<reference evidence="13 35" key="14">
    <citation type="submission" date="2020-01" db="EMBL/GenBank/DDBJ databases">
        <title>Analysis of Virulence and Antimicrobial Resistance Gene Carriage in Staphylococcus aureus Infections in Equids Using Whole Genome Sequencing.</title>
        <authorList>
            <person name="Little S.V."/>
            <person name="Hillhouse A.E."/>
            <person name="Cohen N.D."/>
            <person name="Lawhon S.D."/>
            <person name="Bryan L.K."/>
        </authorList>
    </citation>
    <scope>NUCLEOTIDE SEQUENCE [LARGE SCALE GENOMIC DNA]</scope>
    <source>
        <strain evidence="13 35">61-017</strain>
    </source>
</reference>
<evidence type="ECO:0000313" key="17">
    <source>
        <dbReference type="EMBL" id="NUY67316.1"/>
    </source>
</evidence>
<protein>
    <submittedName>
        <fullName evidence="4">Uncharacterized protein</fullName>
    </submittedName>
</protein>
<dbReference type="EMBL" id="WPVZ01000933">
    <property type="protein sequence ID" value="MVL47101.1"/>
    <property type="molecule type" value="Genomic_DNA"/>
</dbReference>
<evidence type="ECO:0000313" key="3">
    <source>
        <dbReference type="EMBL" id="KMR37399.1"/>
    </source>
</evidence>
<reference evidence="29 30" key="9">
    <citation type="submission" date="2018-11" db="EMBL/GenBank/DDBJ databases">
        <title>Genomic profiling of Staphylococcus species from a Poultry farm system in KwaZulu-Natal, South Africa.</title>
        <authorList>
            <person name="Amoako D.G."/>
            <person name="Somboro A.M."/>
            <person name="Abia A.L.K."/>
            <person name="Bester L.A."/>
            <person name="Essack S.Y."/>
        </authorList>
    </citation>
    <scope>NUCLEOTIDE SEQUENCE [LARGE SCALE GENOMIC DNA]</scope>
    <source>
        <strain evidence="23 30">SA12</strain>
        <strain evidence="22 29">SA9</strain>
    </source>
</reference>
<dbReference type="Proteomes" id="UP000466646">
    <property type="component" value="Unassembled WGS sequence"/>
</dbReference>
<evidence type="ECO:0000313" key="32">
    <source>
        <dbReference type="Proteomes" id="UP000434412"/>
    </source>
</evidence>
<evidence type="ECO:0000313" key="7">
    <source>
        <dbReference type="EMBL" id="MCE3361751.1"/>
    </source>
</evidence>
<evidence type="ECO:0000313" key="9">
    <source>
        <dbReference type="EMBL" id="MVI54727.1"/>
    </source>
</evidence>
<dbReference type="Proteomes" id="UP000433366">
    <property type="component" value="Unassembled WGS sequence"/>
</dbReference>
<dbReference type="EMBL" id="QNXF01000001">
    <property type="protein sequence ID" value="TXL47540.1"/>
    <property type="molecule type" value="Genomic_DNA"/>
</dbReference>
<dbReference type="Proteomes" id="UP000197894">
    <property type="component" value="Unassembled WGS sequence"/>
</dbReference>
<evidence type="ECO:0000313" key="21">
    <source>
        <dbReference type="EMBL" id="QJR07041.1"/>
    </source>
</evidence>
<name>A0A0D1JIZ9_STAAU</name>
<dbReference type="Proteomes" id="UP000052129">
    <property type="component" value="Unassembled WGS sequence"/>
</dbReference>
<reference evidence="2 25" key="2">
    <citation type="submission" date="2015-01" db="EMBL/GenBank/DDBJ databases">
        <title>Characterization of Swiss Staphylococcus aureus strains involved in food poisoning.</title>
        <authorList>
            <person name="Crovadore J."/>
            <person name="Chablais R."/>
            <person name="Tonacini J."/>
            <person name="Schnyder B."/>
            <person name="Lefort F."/>
        </authorList>
    </citation>
    <scope>NUCLEOTIDE SEQUENCE [LARGE SCALE GENOMIC DNA]</scope>
    <source>
        <strain evidence="2 25">SA-120</strain>
    </source>
</reference>
<evidence type="ECO:0000313" key="35">
    <source>
        <dbReference type="Proteomes" id="UP000466646"/>
    </source>
</evidence>
<reference evidence="1 27" key="6">
    <citation type="submission" date="2017-09" db="EMBL/GenBank/DDBJ databases">
        <title>A single nucleotide polymorphism in the Staphylococcus aureus virulence regulator SaeR abolishes pathogenesis.</title>
        <authorList>
            <person name="Copin R.J."/>
            <person name="Sause W."/>
            <person name="Shopsin B."/>
            <person name="Torres V.J."/>
        </authorList>
    </citation>
    <scope>NUCLEOTIDE SEQUENCE [LARGE SCALE GENOMIC DNA]</scope>
    <source>
        <strain evidence="27">Newman</strain>
        <strain evidence="1">Newman_D2C</strain>
    </source>
</reference>
<dbReference type="Proteomes" id="UP000502818">
    <property type="component" value="Chromosome"/>
</dbReference>
<evidence type="ECO:0000313" key="33">
    <source>
        <dbReference type="Proteomes" id="UP000451682"/>
    </source>
</evidence>
<evidence type="ECO:0000313" key="39">
    <source>
        <dbReference type="Proteomes" id="UP000478867"/>
    </source>
</evidence>
<evidence type="ECO:0000313" key="38">
    <source>
        <dbReference type="Proteomes" id="UP000478431"/>
    </source>
</evidence>
<dbReference type="EMBL" id="PGWZ01000362">
    <property type="protein sequence ID" value="PPJ74701.1"/>
    <property type="molecule type" value="Genomic_DNA"/>
</dbReference>
<reference evidence="21 40" key="17">
    <citation type="submission" date="2020-04" db="EMBL/GenBank/DDBJ databases">
        <authorList>
            <person name="Kim J.-M."/>
            <person name="Chung S.H."/>
            <person name="Kim I."/>
            <person name="Kim J.-S."/>
        </authorList>
    </citation>
    <scope>NUCLEOTIDE SEQUENCE [LARGE SCALE GENOMIC DNA]</scope>
    <source>
        <strain evidence="21">HL20709</strain>
    </source>
</reference>
<evidence type="ECO:0000313" key="14">
    <source>
        <dbReference type="EMBL" id="NGK21121.1"/>
    </source>
</evidence>
<dbReference type="EMBL" id="WPRH01000180">
    <property type="protein sequence ID" value="MVI54727.1"/>
    <property type="molecule type" value="Genomic_DNA"/>
</dbReference>
<dbReference type="EMBL" id="CP053070">
    <property type="protein sequence ID" value="QJR07041.1"/>
    <property type="molecule type" value="Genomic_DNA"/>
</dbReference>
<evidence type="ECO:0000313" key="36">
    <source>
        <dbReference type="Proteomes" id="UP000471199"/>
    </source>
</evidence>
<dbReference type="EMBL" id="WPTS01000022">
    <property type="protein sequence ID" value="MVK34428.1"/>
    <property type="molecule type" value="Genomic_DNA"/>
</dbReference>
<evidence type="ECO:0000313" key="20">
    <source>
        <dbReference type="EMBL" id="QCT56705.1"/>
    </source>
</evidence>
<evidence type="ECO:0000313" key="23">
    <source>
        <dbReference type="EMBL" id="RZI06334.1"/>
    </source>
</evidence>
<reference evidence="4" key="1">
    <citation type="journal article" date="2015" name="J. Infect. Dis.">
        <title>Parallel Epidemics of Community-Associated Methicillin-Resistant Staphylococcus aureus USA300 Infection in North and South America.</title>
        <authorList>
            <person name="Planet P.J."/>
            <person name="Diaz L."/>
            <person name="Kolokotronis S.O."/>
            <person name="Narechania A."/>
            <person name="Reyes J."/>
            <person name="Xing G."/>
            <person name="Rincon S."/>
            <person name="Smith H."/>
            <person name="Panesso D."/>
            <person name="Ryan C."/>
            <person name="Smith D.P."/>
            <person name="Guzman M."/>
            <person name="Zurita J."/>
            <person name="Sebra R."/>
            <person name="Deikus G."/>
            <person name="Nolan R.L."/>
            <person name="Tenover F.C."/>
            <person name="Weinstock G.M."/>
            <person name="Robinson D.A."/>
            <person name="Arias C.A."/>
        </authorList>
    </citation>
    <scope>NUCLEOTIDE SEQUENCE</scope>
    <source>
        <strain evidence="3">CA15</strain>
        <strain evidence="4">M121</strain>
    </source>
</reference>
<evidence type="ECO:0000313" key="18">
    <source>
        <dbReference type="EMBL" id="OWT17566.1"/>
    </source>
</evidence>
<evidence type="ECO:0000313" key="6">
    <source>
        <dbReference type="EMBL" id="MBX8593336.1"/>
    </source>
</evidence>
<dbReference type="Proteomes" id="UP000294017">
    <property type="component" value="Unassembled WGS sequence"/>
</dbReference>
<dbReference type="Proteomes" id="UP000309390">
    <property type="component" value="Unassembled WGS sequence"/>
</dbReference>
<reference evidence="20" key="11">
    <citation type="submission" date="2019-04" db="EMBL/GenBank/DDBJ databases">
        <title>Whole-genome sequencing of local methicillin-resistant S. aureus strain Lr2.</title>
        <authorList>
            <person name="Ullah N."/>
            <person name="Ali A."/>
        </authorList>
    </citation>
    <scope>NUCLEOTIDE SEQUENCE [LARGE SCALE GENOMIC DNA]</scope>
    <source>
        <strain evidence="20">Lr2</strain>
    </source>
</reference>
<evidence type="ECO:0000313" key="26">
    <source>
        <dbReference type="Proteomes" id="UP000197894"/>
    </source>
</evidence>
<reference evidence="41 42" key="13">
    <citation type="journal article" date="2020" name="J. Antimicrob. Chemother.">
        <title>Detection of heterogeneous vancomycin intermediate resistance in MRSA isolates from Latin America.</title>
        <authorList>
            <person name="Castro B.E."/>
            <person name="Berrio M."/>
            <person name="Vargas M.L."/>
            <person name="Carvajal L.P."/>
            <person name="Millan L.V."/>
            <person name="Rios R."/>
            <person name="Hernandez A.K."/>
            <person name="Rincon S."/>
            <person name="Cubides P."/>
            <person name="Forero E."/>
            <person name="Dinh A."/>
            <person name="Seas C."/>
            <person name="Munita J.M."/>
            <person name="Arias C.A."/>
            <person name="Reyes J."/>
            <person name="Diaz L."/>
        </authorList>
    </citation>
    <scope>NUCLEOTIDE SEQUENCE [LARGE SCALE GENOMIC DNA]</scope>
    <source>
        <strain evidence="16 41">UE1097</strain>
        <strain evidence="17 42">UP89</strain>
    </source>
</reference>
<reference evidence="15 37" key="15">
    <citation type="submission" date="2020-02" db="EMBL/GenBank/DDBJ databases">
        <title>Detection of Heterogeneous Vancomycin Intermediate Resistance in Methicillin Resistant Staphylococcus aureus Isolates from Latin-America.</title>
        <authorList>
            <person name="Castro-Cardozo B."/>
            <person name="Berrio M."/>
            <person name="Vargas M.L."/>
            <person name="Carvajal L.P."/>
            <person name="Millan L.V."/>
            <person name="Rios R."/>
            <person name="Hernandez A."/>
            <person name="Rincon S.L."/>
            <person name="Cubides P."/>
            <person name="Forero E."/>
            <person name="Dinh A."/>
            <person name="Seas C."/>
            <person name="Munita J.M."/>
            <person name="Arias C.A."/>
            <person name="Reyes J."/>
            <person name="Diaz L."/>
        </authorList>
    </citation>
    <scope>NUCLEOTIDE SEQUENCE [LARGE SCALE GENOMIC DNA]</scope>
    <source>
        <strain evidence="15 37">UG255</strain>
    </source>
</reference>
<dbReference type="Proteomes" id="UP000561555">
    <property type="component" value="Unassembled WGS sequence"/>
</dbReference>
<reference evidence="7" key="20">
    <citation type="submission" date="2023-08" db="EMBL/GenBank/DDBJ databases">
        <authorList>
            <person name="Zhao H."/>
            <person name="Wang X."/>
        </authorList>
    </citation>
    <scope>NUCLEOTIDE SEQUENCE</scope>
    <source>
        <strain evidence="7">NC-4</strain>
    </source>
</reference>
<dbReference type="EMBL" id="RQTC01000195">
    <property type="protein sequence ID" value="RZH91956.1"/>
    <property type="molecule type" value="Genomic_DNA"/>
</dbReference>
<dbReference type="Proteomes" id="UP000463077">
    <property type="component" value="Unassembled WGS sequence"/>
</dbReference>
<reference evidence="24 33" key="8">
    <citation type="submission" date="2018-06" db="EMBL/GenBank/DDBJ databases">
        <title>Whole genome sequencing to identify and define MRSA outbreaks.</title>
        <authorList>
            <person name="Sullivan M.J."/>
            <person name="Altman D.R."/>
            <person name="Chacko K."/>
            <person name="Ciferri B."/>
            <person name="Webster E."/>
            <person name="Deikus G."/>
            <person name="Lewis M."/>
            <person name="Khan Z."/>
            <person name="Beckford C."/>
            <person name="Rendo A."/>
            <person name="Samaroo F."/>
            <person name="Sebra R."/>
            <person name="Karam-Howlin R."/>
            <person name="Southwick K."/>
            <person name="Adams E."/>
            <person name="Ying L."/>
            <person name="Kornblum J."/>
            <person name="Factor S."/>
            <person name="Danesh Yazdi M."/>
            <person name="Dingle T."/>
            <person name="Hamula C."/>
            <person name="Bashir A."/>
            <person name="Schadt E."/>
            <person name="Kasarskis A."/>
            <person name="Patel G."/>
            <person name="Wallach F."/>
            <person name="Gibbs K."/>
            <person name="Van Bakel H."/>
        </authorList>
    </citation>
    <scope>NUCLEOTIDE SEQUENCE [LARGE SCALE GENOMIC DNA]</scope>
    <source>
        <strain evidence="24">Pt013</strain>
        <strain evidence="33">pt013</strain>
    </source>
</reference>
<evidence type="ECO:0000313" key="42">
    <source>
        <dbReference type="Proteomes" id="UP000561555"/>
    </source>
</evidence>
<dbReference type="EMBL" id="LALQ01000056">
    <property type="protein sequence ID" value="KMR56215.1"/>
    <property type="molecule type" value="Genomic_DNA"/>
</dbReference>
<reference evidence="8 34" key="10">
    <citation type="journal article" date="2019" name="Int. J. Infect. Dis.">
        <title>Characterization of a community-acquired methicillin-resistant sequence type 338 Staphylococcus aureus strain containing a staphylococcal cassette chromosome mec type VT.</title>
        <authorList>
            <person name="Chen Y."/>
            <person name="Hong J."/>
            <person name="Chen Y."/>
            <person name="Wang H."/>
            <person name="Yu Y."/>
            <person name="Qu T."/>
        </authorList>
    </citation>
    <scope>NUCLEOTIDE SEQUENCE [LARGE SCALE GENOMIC DNA]</scope>
    <source>
        <strain evidence="8 34">LJ05</strain>
    </source>
</reference>
<evidence type="ECO:0000313" key="2">
    <source>
        <dbReference type="EMBL" id="KIT96402.1"/>
    </source>
</evidence>
<dbReference type="EMBL" id="JAIUEN010000030">
    <property type="protein sequence ID" value="MCE3361751.1"/>
    <property type="molecule type" value="Genomic_DNA"/>
</dbReference>
<evidence type="ECO:0000313" key="12">
    <source>
        <dbReference type="EMBL" id="MVM09594.1"/>
    </source>
</evidence>
<proteinExistence type="predicted"/>
<dbReference type="Proteomes" id="UP000473113">
    <property type="component" value="Unassembled WGS sequence"/>
</dbReference>
<evidence type="ECO:0000313" key="30">
    <source>
        <dbReference type="Proteomes" id="UP000294017"/>
    </source>
</evidence>
<evidence type="ECO:0000313" key="40">
    <source>
        <dbReference type="Proteomes" id="UP000502818"/>
    </source>
</evidence>
<dbReference type="Proteomes" id="UP000547874">
    <property type="component" value="Unassembled WGS sequence"/>
</dbReference>
<evidence type="ECO:0000313" key="5">
    <source>
        <dbReference type="EMBL" id="KSA81064.1"/>
    </source>
</evidence>
<reference evidence="18 26" key="5">
    <citation type="journal article" date="2017" name="BMC Genomics">
        <title>Prophages and adaptation of Staphylococcus aureus ST398 to the human clinic.</title>
        <authorList>
            <consortium name="Regional Infection Control Group of the Centre Region"/>
            <person name="Diene S.M."/>
            <person name="Corvaglia A.R."/>
            <person name="Francois P."/>
            <person name="van der Mee-Marquet N."/>
        </authorList>
    </citation>
    <scope>NUCLEOTIDE SEQUENCE [LARGE SCALE GENOMIC DNA]</scope>
    <source>
        <strain evidence="18 26">SA13-246</strain>
    </source>
</reference>
<dbReference type="EMBL" id="JAANDN010000012">
    <property type="protein sequence ID" value="NUY67316.1"/>
    <property type="molecule type" value="Genomic_DNA"/>
</dbReference>
<reference evidence="14 38" key="16">
    <citation type="submission" date="2020-02" db="EMBL/GenBank/DDBJ databases">
        <title>Novel Insights Into The Classification of Staphylococcal Beta-Lactamases In Relation To The Cefazolin Inoculum Effect.</title>
        <authorList>
            <person name="Carvajal L.P."/>
            <person name="Rincon S."/>
            <person name="Echeverri A."/>
            <person name="Porras J."/>
            <person name="Rios R."/>
            <person name="Ordonez K."/>
            <person name="Seas C."/>
            <person name="Gomez-Villegas S."/>
            <person name="Diaz L."/>
            <person name="Arias C.A."/>
            <person name="Reyes J."/>
        </authorList>
    </citation>
    <scope>NUCLEOTIDE SEQUENCE [LARGE SCALE GENOMIC DNA]</scope>
    <source>
        <strain evidence="14 38">UP127</strain>
    </source>
</reference>
<dbReference type="KEGG" id="sams:NI36_04395"/>
<dbReference type="Proteomes" id="UP000478867">
    <property type="component" value="Unassembled WGS sequence"/>
</dbReference>
<dbReference type="EMBL" id="JXIG01000628">
    <property type="protein sequence ID" value="KIT96402.1"/>
    <property type="molecule type" value="Genomic_DNA"/>
</dbReference>
<accession>A0A299M773</accession>
<accession>A0A0D1JIZ9</accession>
<dbReference type="Proteomes" id="UP001200271">
    <property type="component" value="Unassembled WGS sequence"/>
</dbReference>
<dbReference type="EMBL" id="CP023391">
    <property type="protein sequence ID" value="ATC70957.1"/>
    <property type="molecule type" value="Genomic_DNA"/>
</dbReference>
<dbReference type="EMBL" id="JAIGOF010000001">
    <property type="protein sequence ID" value="MBX8593336.1"/>
    <property type="molecule type" value="Genomic_DNA"/>
</dbReference>
<evidence type="ECO:0000313" key="27">
    <source>
        <dbReference type="Proteomes" id="UP000217245"/>
    </source>
</evidence>
<dbReference type="EMBL" id="JAAJIY010000014">
    <property type="protein sequence ID" value="NGK21121.1"/>
    <property type="molecule type" value="Genomic_DNA"/>
</dbReference>
<reference evidence="7" key="18">
    <citation type="journal article" date="2021" name="Front Med (Lausanne)">
        <title>The Prevalence and Determinants of Fusidic Acid Resistance Among Methicillin-Resistant Staphylococcus aureus Clinical Isolates in China.</title>
        <authorList>
            <person name="Zhao H."/>
            <person name="Wang X."/>
            <person name="Wang B."/>
            <person name="Xu Y."/>
            <person name="Rao L."/>
            <person name="Wan B."/>
            <person name="Guo Y."/>
            <person name="Wu X."/>
            <person name="Yu J."/>
            <person name="Chen L."/>
            <person name="Li M."/>
            <person name="Yu F."/>
        </authorList>
    </citation>
    <scope>NUCLEOTIDE SEQUENCE</scope>
    <source>
        <strain evidence="7">NC-4</strain>
    </source>
</reference>